<dbReference type="Proteomes" id="UP000824533">
    <property type="component" value="Linkage Group LG15"/>
</dbReference>
<gene>
    <name evidence="1" type="ORF">K1T71_008774</name>
</gene>
<protein>
    <submittedName>
        <fullName evidence="1">Uncharacterized protein</fullName>
    </submittedName>
</protein>
<evidence type="ECO:0000313" key="2">
    <source>
        <dbReference type="Proteomes" id="UP000824533"/>
    </source>
</evidence>
<evidence type="ECO:0000313" key="1">
    <source>
        <dbReference type="EMBL" id="KAJ0175615.1"/>
    </source>
</evidence>
<keyword evidence="2" id="KW-1185">Reference proteome</keyword>
<reference evidence="1 2" key="1">
    <citation type="journal article" date="2021" name="Front. Genet.">
        <title>Chromosome-Level Genome Assembly Reveals Significant Gene Expansion in the Toll and IMD Signaling Pathways of Dendrolimus kikuchii.</title>
        <authorList>
            <person name="Zhou J."/>
            <person name="Wu P."/>
            <person name="Xiong Z."/>
            <person name="Liu N."/>
            <person name="Zhao N."/>
            <person name="Ji M."/>
            <person name="Qiu Y."/>
            <person name="Yang B."/>
        </authorList>
    </citation>
    <scope>NUCLEOTIDE SEQUENCE [LARGE SCALE GENOMIC DNA]</scope>
    <source>
        <strain evidence="1">Ann1</strain>
    </source>
</reference>
<accession>A0ACC1CVP0</accession>
<dbReference type="EMBL" id="CM034401">
    <property type="protein sequence ID" value="KAJ0175615.1"/>
    <property type="molecule type" value="Genomic_DNA"/>
</dbReference>
<proteinExistence type="predicted"/>
<organism evidence="1 2">
    <name type="scientific">Dendrolimus kikuchii</name>
    <dbReference type="NCBI Taxonomy" id="765133"/>
    <lineage>
        <taxon>Eukaryota</taxon>
        <taxon>Metazoa</taxon>
        <taxon>Ecdysozoa</taxon>
        <taxon>Arthropoda</taxon>
        <taxon>Hexapoda</taxon>
        <taxon>Insecta</taxon>
        <taxon>Pterygota</taxon>
        <taxon>Neoptera</taxon>
        <taxon>Endopterygota</taxon>
        <taxon>Lepidoptera</taxon>
        <taxon>Glossata</taxon>
        <taxon>Ditrysia</taxon>
        <taxon>Bombycoidea</taxon>
        <taxon>Lasiocampidae</taxon>
        <taxon>Dendrolimus</taxon>
    </lineage>
</organism>
<sequence>MANEKISFFDSEKDILIEAYISPAEAQRAVTDIAFAAELYERVIIQNSESSSFNNVNENNVNTETFDIEESNNTGDLNFESQEGEGSLYRWSPLCVLLLLESYKSMEDTLNSGKSPKKNCGKGWPRNE</sequence>
<name>A0ACC1CVP0_9NEOP</name>
<comment type="caution">
    <text evidence="1">The sequence shown here is derived from an EMBL/GenBank/DDBJ whole genome shotgun (WGS) entry which is preliminary data.</text>
</comment>